<dbReference type="OrthoDB" id="3177213at2759"/>
<keyword evidence="2" id="KW-1133">Transmembrane helix</keyword>
<feature type="transmembrane region" description="Helical" evidence="2">
    <location>
        <begin position="192"/>
        <end position="213"/>
    </location>
</feature>
<feature type="transmembrane region" description="Helical" evidence="2">
    <location>
        <begin position="159"/>
        <end position="180"/>
    </location>
</feature>
<feature type="transmembrane region" description="Helical" evidence="2">
    <location>
        <begin position="569"/>
        <end position="587"/>
    </location>
</feature>
<gene>
    <name evidence="3" type="ORF">CDD81_2213</name>
</gene>
<name>A0A2C5X7P4_9HYPO</name>
<accession>A0A2C5X7P4</accession>
<reference evidence="3 4" key="1">
    <citation type="submission" date="2017-06" db="EMBL/GenBank/DDBJ databases">
        <title>Ant-infecting Ophiocordyceps genomes reveal a high diversity of potential behavioral manipulation genes and a possible major role for enterotoxins.</title>
        <authorList>
            <person name="De Bekker C."/>
            <person name="Evans H.C."/>
            <person name="Brachmann A."/>
            <person name="Hughes D.P."/>
        </authorList>
    </citation>
    <scope>NUCLEOTIDE SEQUENCE [LARGE SCALE GENOMIC DNA]</scope>
    <source>
        <strain evidence="3 4">Map64</strain>
    </source>
</reference>
<evidence type="ECO:0000313" key="4">
    <source>
        <dbReference type="Proteomes" id="UP000226192"/>
    </source>
</evidence>
<dbReference type="AlphaFoldDB" id="A0A2C5X7P4"/>
<evidence type="ECO:0008006" key="5">
    <source>
        <dbReference type="Google" id="ProtNLM"/>
    </source>
</evidence>
<evidence type="ECO:0000256" key="2">
    <source>
        <dbReference type="SAM" id="Phobius"/>
    </source>
</evidence>
<dbReference type="EMBL" id="NJET01000168">
    <property type="protein sequence ID" value="PHH60009.1"/>
    <property type="molecule type" value="Genomic_DNA"/>
</dbReference>
<comment type="caution">
    <text evidence="3">The sequence shown here is derived from an EMBL/GenBank/DDBJ whole genome shotgun (WGS) entry which is preliminary data.</text>
</comment>
<feature type="transmembrane region" description="Helical" evidence="2">
    <location>
        <begin position="98"/>
        <end position="117"/>
    </location>
</feature>
<dbReference type="STRING" id="1399860.A0A2C5X7P4"/>
<dbReference type="PANTHER" id="PTHR42101:SF1">
    <property type="entry name" value="LOW TEMPERATURE REQUIREMENT A"/>
    <property type="match status" value="1"/>
</dbReference>
<protein>
    <recommendedName>
        <fullName evidence="5">Low temperature requirement A</fullName>
    </recommendedName>
</protein>
<dbReference type="Proteomes" id="UP000226192">
    <property type="component" value="Unassembled WGS sequence"/>
</dbReference>
<feature type="transmembrane region" description="Helical" evidence="2">
    <location>
        <begin position="258"/>
        <end position="280"/>
    </location>
</feature>
<keyword evidence="2" id="KW-0472">Membrane</keyword>
<feature type="region of interest" description="Disordered" evidence="1">
    <location>
        <begin position="30"/>
        <end position="58"/>
    </location>
</feature>
<feature type="transmembrane region" description="Helical" evidence="2">
    <location>
        <begin position="129"/>
        <end position="147"/>
    </location>
</feature>
<organism evidence="3 4">
    <name type="scientific">Ophiocordyceps australis</name>
    <dbReference type="NCBI Taxonomy" id="1399860"/>
    <lineage>
        <taxon>Eukaryota</taxon>
        <taxon>Fungi</taxon>
        <taxon>Dikarya</taxon>
        <taxon>Ascomycota</taxon>
        <taxon>Pezizomycotina</taxon>
        <taxon>Sordariomycetes</taxon>
        <taxon>Hypocreomycetidae</taxon>
        <taxon>Hypocreales</taxon>
        <taxon>Ophiocordycipitaceae</taxon>
        <taxon>Ophiocordyceps</taxon>
    </lineage>
</organism>
<keyword evidence="4" id="KW-1185">Reference proteome</keyword>
<feature type="compositionally biased region" description="Polar residues" evidence="1">
    <location>
        <begin position="34"/>
        <end position="45"/>
    </location>
</feature>
<feature type="region of interest" description="Disordered" evidence="1">
    <location>
        <begin position="616"/>
        <end position="680"/>
    </location>
</feature>
<evidence type="ECO:0000313" key="3">
    <source>
        <dbReference type="EMBL" id="PHH60009.1"/>
    </source>
</evidence>
<feature type="compositionally biased region" description="Basic and acidic residues" evidence="1">
    <location>
        <begin position="46"/>
        <end position="58"/>
    </location>
</feature>
<feature type="transmembrane region" description="Helical" evidence="2">
    <location>
        <begin position="286"/>
        <end position="309"/>
    </location>
</feature>
<feature type="transmembrane region" description="Helical" evidence="2">
    <location>
        <begin position="329"/>
        <end position="349"/>
    </location>
</feature>
<keyword evidence="2" id="KW-0812">Transmembrane</keyword>
<feature type="transmembrane region" description="Helical" evidence="2">
    <location>
        <begin position="225"/>
        <end position="246"/>
    </location>
</feature>
<feature type="transmembrane region" description="Helical" evidence="2">
    <location>
        <begin position="502"/>
        <end position="523"/>
    </location>
</feature>
<dbReference type="PANTHER" id="PTHR42101">
    <property type="entry name" value="CHROMOSOME 16, WHOLE GENOME SHOTGUN SEQUENCE"/>
    <property type="match status" value="1"/>
</dbReference>
<sequence length="680" mass="76859">MSLVSESDAQHRAEKLRFFTSPVVRRARGKAVPNSPSWASHTNKSSRVDKEKLNGTPELQRHQEPTLLEIFYDLFFAANYNTFTDTQQATDKARFKAYTGYFCLLWLTWFLVTLYDVRYVTDSVFSRITRAIQLGVLVGFAVVAPKFDSTTQHYETMRTMSLILMFSRICLAVEYASTLWHVRKWPKARMSLCLQIALHCVAAVIYLGVTFAFKKDLRSRAFMAWYIVSGVEGVASVLLSNLSPILSLTWTHLMKRMTLLTVMIMGDGIVQVAKEVVTIVKNVDTWNATTIGLVTSAVATIYFVFLVYFDWLRDSFHLPAWRQQLWTSLHLPFHLALVLFTQGFTQLLIWGKINDVEKLAARSIDQGDSAWLLNATTAQVQQQWRDNVMLFFKDYPPKIEGTLDMVNNSIANLSSIPNHFWHDITTYDLTQNDSFIDQEDEASVDTYFIVLTNLWSAMSNALSSAFGIDLASEVKDKHPDRDVRAGSFQVQISFKGSERYRLVVSSTFLAVAATVFFLVALTVIARTTPYKKWPIIRLIIIGLLGLTMGIIGLITALSDGISSFVESEWVMPFITIMWTIILILTHINGEGIRRNAHIFGRRGARDKDAYAPVSTPLAPSHTWSPQDEKPPFEQQGASVSLPPDSAHPWPSHATTLNAQQASASRAPSPLPYQDRQQWPL</sequence>
<feature type="transmembrane region" description="Helical" evidence="2">
    <location>
        <begin position="535"/>
        <end position="557"/>
    </location>
</feature>
<evidence type="ECO:0000256" key="1">
    <source>
        <dbReference type="SAM" id="MobiDB-lite"/>
    </source>
</evidence>
<proteinExistence type="predicted"/>